<keyword evidence="3" id="KW-1185">Reference proteome</keyword>
<sequence length="157" mass="17619">MPEKTSERLRKGVGENKNREDPAVFFLAELEDQMEISKKDGATRPAMKSIPLLTPEEVLACHYLRLNQDQVAFLEDAIRKKGADPGIHVHMDVTNYDVFSEIRRLRNSQTPRARFQEVREEIDEAEEPGSHKSSLALVYPPTNSATTSGKKGGVKKG</sequence>
<evidence type="ECO:0000313" key="3">
    <source>
        <dbReference type="Proteomes" id="UP000735302"/>
    </source>
</evidence>
<proteinExistence type="predicted"/>
<organism evidence="2 3">
    <name type="scientific">Plakobranchus ocellatus</name>
    <dbReference type="NCBI Taxonomy" id="259542"/>
    <lineage>
        <taxon>Eukaryota</taxon>
        <taxon>Metazoa</taxon>
        <taxon>Spiralia</taxon>
        <taxon>Lophotrochozoa</taxon>
        <taxon>Mollusca</taxon>
        <taxon>Gastropoda</taxon>
        <taxon>Heterobranchia</taxon>
        <taxon>Euthyneura</taxon>
        <taxon>Panpulmonata</taxon>
        <taxon>Sacoglossa</taxon>
        <taxon>Placobranchoidea</taxon>
        <taxon>Plakobranchidae</taxon>
        <taxon>Plakobranchus</taxon>
    </lineage>
</organism>
<evidence type="ECO:0000256" key="1">
    <source>
        <dbReference type="SAM" id="MobiDB-lite"/>
    </source>
</evidence>
<reference evidence="2 3" key="1">
    <citation type="journal article" date="2021" name="Elife">
        <title>Chloroplast acquisition without the gene transfer in kleptoplastic sea slugs, Plakobranchus ocellatus.</title>
        <authorList>
            <person name="Maeda T."/>
            <person name="Takahashi S."/>
            <person name="Yoshida T."/>
            <person name="Shimamura S."/>
            <person name="Takaki Y."/>
            <person name="Nagai Y."/>
            <person name="Toyoda A."/>
            <person name="Suzuki Y."/>
            <person name="Arimoto A."/>
            <person name="Ishii H."/>
            <person name="Satoh N."/>
            <person name="Nishiyama T."/>
            <person name="Hasebe M."/>
            <person name="Maruyama T."/>
            <person name="Minagawa J."/>
            <person name="Obokata J."/>
            <person name="Shigenobu S."/>
        </authorList>
    </citation>
    <scope>NUCLEOTIDE SEQUENCE [LARGE SCALE GENOMIC DNA]</scope>
</reference>
<name>A0AAV4DYJ8_9GAST</name>
<comment type="caution">
    <text evidence="2">The sequence shown here is derived from an EMBL/GenBank/DDBJ whole genome shotgun (WGS) entry which is preliminary data.</text>
</comment>
<dbReference type="Pfam" id="PF15472">
    <property type="entry name" value="DUF4638"/>
    <property type="match status" value="1"/>
</dbReference>
<evidence type="ECO:0000313" key="2">
    <source>
        <dbReference type="EMBL" id="GFO49284.1"/>
    </source>
</evidence>
<dbReference type="AlphaFoldDB" id="A0AAV4DYJ8"/>
<feature type="region of interest" description="Disordered" evidence="1">
    <location>
        <begin position="121"/>
        <end position="157"/>
    </location>
</feature>
<dbReference type="Proteomes" id="UP000735302">
    <property type="component" value="Unassembled WGS sequence"/>
</dbReference>
<dbReference type="InterPro" id="IPR029171">
    <property type="entry name" value="DUF4638"/>
</dbReference>
<gene>
    <name evidence="2" type="ORF">PoB_007578900</name>
</gene>
<protein>
    <submittedName>
        <fullName evidence="2">Uncharacterized protein</fullName>
    </submittedName>
</protein>
<accession>A0AAV4DYJ8</accession>
<dbReference type="EMBL" id="BLXT01008462">
    <property type="protein sequence ID" value="GFO49284.1"/>
    <property type="molecule type" value="Genomic_DNA"/>
</dbReference>